<keyword evidence="2" id="KW-0175">Coiled coil</keyword>
<dbReference type="GO" id="GO:0005484">
    <property type="term" value="F:SNAP receptor activity"/>
    <property type="evidence" value="ECO:0007669"/>
    <property type="project" value="TreeGrafter"/>
</dbReference>
<dbReference type="PANTHER" id="PTHR19305">
    <property type="entry name" value="SYNAPTOSOMAL ASSOCIATED PROTEIN"/>
    <property type="match status" value="1"/>
</dbReference>
<dbReference type="GO" id="GO:0031201">
    <property type="term" value="C:SNARE complex"/>
    <property type="evidence" value="ECO:0007669"/>
    <property type="project" value="TreeGrafter"/>
</dbReference>
<comment type="caution">
    <text evidence="5">The sequence shown here is derived from an EMBL/GenBank/DDBJ whole genome shotgun (WGS) entry which is preliminary data.</text>
</comment>
<feature type="region of interest" description="Disordered" evidence="3">
    <location>
        <begin position="137"/>
        <end position="176"/>
    </location>
</feature>
<evidence type="ECO:0000259" key="4">
    <source>
        <dbReference type="PROSITE" id="PS50192"/>
    </source>
</evidence>
<evidence type="ECO:0000256" key="2">
    <source>
        <dbReference type="SAM" id="Coils"/>
    </source>
</evidence>
<dbReference type="GO" id="GO:0019905">
    <property type="term" value="F:syntaxin binding"/>
    <property type="evidence" value="ECO:0007669"/>
    <property type="project" value="TreeGrafter"/>
</dbReference>
<keyword evidence="6" id="KW-1185">Reference proteome</keyword>
<name>A0A4T0X662_9ASCO</name>
<feature type="region of interest" description="Disordered" evidence="3">
    <location>
        <begin position="50"/>
        <end position="124"/>
    </location>
</feature>
<dbReference type="GO" id="GO:0006887">
    <property type="term" value="P:exocytosis"/>
    <property type="evidence" value="ECO:0007669"/>
    <property type="project" value="TreeGrafter"/>
</dbReference>
<dbReference type="GO" id="GO:0006906">
    <property type="term" value="P:vesicle fusion"/>
    <property type="evidence" value="ECO:0007669"/>
    <property type="project" value="TreeGrafter"/>
</dbReference>
<feature type="coiled-coil region" evidence="2">
    <location>
        <begin position="340"/>
        <end position="367"/>
    </location>
</feature>
<organism evidence="5 6">
    <name type="scientific">Pichia inconspicua</name>
    <dbReference type="NCBI Taxonomy" id="52247"/>
    <lineage>
        <taxon>Eukaryota</taxon>
        <taxon>Fungi</taxon>
        <taxon>Dikarya</taxon>
        <taxon>Ascomycota</taxon>
        <taxon>Saccharomycotina</taxon>
        <taxon>Pichiomycetes</taxon>
        <taxon>Pichiales</taxon>
        <taxon>Pichiaceae</taxon>
        <taxon>Pichia</taxon>
    </lineage>
</organism>
<dbReference type="Gene3D" id="1.20.5.110">
    <property type="match status" value="2"/>
</dbReference>
<gene>
    <name evidence="5" type="ORF">CANINC_001111</name>
</gene>
<dbReference type="AlphaFoldDB" id="A0A4T0X662"/>
<evidence type="ECO:0000256" key="1">
    <source>
        <dbReference type="ARBA" id="ARBA00009480"/>
    </source>
</evidence>
<evidence type="ECO:0000256" key="3">
    <source>
        <dbReference type="SAM" id="MobiDB-lite"/>
    </source>
</evidence>
<comment type="similarity">
    <text evidence="1">Belongs to the SNAP-25 family.</text>
</comment>
<evidence type="ECO:0000313" key="5">
    <source>
        <dbReference type="EMBL" id="TID30324.1"/>
    </source>
</evidence>
<feature type="compositionally biased region" description="Polar residues" evidence="3">
    <location>
        <begin position="102"/>
        <end position="117"/>
    </location>
</feature>
<protein>
    <recommendedName>
        <fullName evidence="4">t-SNARE coiled-coil homology domain-containing protein</fullName>
    </recommendedName>
</protein>
<feature type="domain" description="T-SNARE coiled-coil homology" evidence="4">
    <location>
        <begin position="522"/>
        <end position="584"/>
    </location>
</feature>
<dbReference type="InterPro" id="IPR000727">
    <property type="entry name" value="T_SNARE_dom"/>
</dbReference>
<dbReference type="OrthoDB" id="3996389at2759"/>
<dbReference type="PROSITE" id="PS50192">
    <property type="entry name" value="T_SNARE"/>
    <property type="match status" value="1"/>
</dbReference>
<dbReference type="EMBL" id="SELW01000165">
    <property type="protein sequence ID" value="TID30324.1"/>
    <property type="molecule type" value="Genomic_DNA"/>
</dbReference>
<feature type="compositionally biased region" description="Low complexity" evidence="3">
    <location>
        <begin position="82"/>
        <end position="91"/>
    </location>
</feature>
<accession>A0A4T0X662</accession>
<proteinExistence type="inferred from homology"/>
<dbReference type="SUPFAM" id="SSF58038">
    <property type="entry name" value="SNARE fusion complex"/>
    <property type="match status" value="2"/>
</dbReference>
<evidence type="ECO:0000313" key="6">
    <source>
        <dbReference type="Proteomes" id="UP000307173"/>
    </source>
</evidence>
<dbReference type="PANTHER" id="PTHR19305:SF9">
    <property type="entry name" value="SYNAPTOSOMAL-ASSOCIATED PROTEIN 29"/>
    <property type="match status" value="1"/>
</dbReference>
<dbReference type="Proteomes" id="UP000307173">
    <property type="component" value="Unassembled WGS sequence"/>
</dbReference>
<feature type="compositionally biased region" description="Basic and acidic residues" evidence="3">
    <location>
        <begin position="149"/>
        <end position="160"/>
    </location>
</feature>
<reference evidence="5 6" key="1">
    <citation type="journal article" date="2019" name="Front. Genet.">
        <title>Whole-Genome Sequencing of the Opportunistic Yeast Pathogen Candida inconspicua Uncovers Its Hybrid Origin.</title>
        <authorList>
            <person name="Mixao V."/>
            <person name="Hansen A.P."/>
            <person name="Saus E."/>
            <person name="Boekhout T."/>
            <person name="Lass-Florl C."/>
            <person name="Gabaldon T."/>
        </authorList>
    </citation>
    <scope>NUCLEOTIDE SEQUENCE [LARGE SCALE GENOMIC DNA]</scope>
    <source>
        <strain evidence="5 6">CBS 180</strain>
    </source>
</reference>
<dbReference type="STRING" id="52247.A0A4T0X662"/>
<sequence>MGIKKLFRAKELSDEDAKNLLEKNGVTTRDENQYHRSKFKFGEFRKYSEQQAKNKDTTLRPVVPQGTTGYGYGYGDSYGEENNSNQSDSNQGLGYDEHANEYRTSTPTSASTENSYGTGNGSYRSYSDYGNGSYGYTTPNYGRSASARDQGRRTAVERRPQGMKQSASYGGLSRNFDTASIKDGSSKYGYEASMRSTTNDYYANASSSSSASVHDATHEYGFDPYSASSISVPASKSVSTFDAYTPAAAGGSASDDVYGFNVEESYNHEDDNSTLHADASVAAIGSGMQALQLEAEHKQVEQVQDNGFDPYGPAVGQVQDQETVQEGIDLNAYEPTPVYDDEEFEELDEDEEELNRIQRQTKEVRGDTVHLTRQMVDNLANANVTASNTLGVLGNQREKIYEMENNVGTMNVQTRFVDDHVKELEHYNRSLFHIKMNNPFTRSARRKAKDRAFLAQRQEDRLQKDNLNSSLYESQQAIMDQLNNGNGGVNGGKSELQEKYEYERRVREANKYLTADHDEEDERQEVEIAANLERAQKFAETLKKKAQLMSHEIGKQNKDLQNISQNVDNIDDKVVMSTRRIRGI</sequence>
<dbReference type="GO" id="GO:0005886">
    <property type="term" value="C:plasma membrane"/>
    <property type="evidence" value="ECO:0007669"/>
    <property type="project" value="TreeGrafter"/>
</dbReference>